<dbReference type="RefSeq" id="XP_002844325.1">
    <property type="nucleotide sequence ID" value="XM_002844279.1"/>
</dbReference>
<sequence length="464" mass="52107">MVAEHLTVRNLTRTPVVLKLVERFNPPDAPKTLAGTFTTMMNNITGTPAEVAAIQDGTESFARRDVDVRVEPFQSLTSDVKSFDKSDKERMRLTFEIEGERYQIQVPLPTKETITMKCLSPDPRFHFTGVYNAEHAHLALFSSANLSCWMRELKDDTLTSALSIPGTHNSPTCHVAPPSVRCQAASPREQLDNGVRFFDIRAHPQWPNDASKDGLLLAHSVFPVSLTGQKTFKEMLGQVEEFLDRNPSETLIMSLKREGPGDHNDHQLANILKTHYANAKPSRWYTDTKVPTLGEARGKIVLVRRFDIPDHLKQEHDGRGWGIDATGWADNTDYHLCPSGTICIQDFYEVLETENIEKKVGFVNAQLCRSAESCYPVGTRKPDGDGCPFFINFLSASNFWKVQTWPEKIAAKLNPATVDYICRSHKADKGDWSTGIIVCDWVGKDGDWNLVRCIVGMNSKLEKN</sequence>
<accession>C5FU86</accession>
<keyword evidence="3" id="KW-1185">Reference proteome</keyword>
<dbReference type="InterPro" id="IPR000909">
    <property type="entry name" value="PLipase_C_PInositol-sp_X_dom"/>
</dbReference>
<dbReference type="PANTHER" id="PTHR13593">
    <property type="match status" value="1"/>
</dbReference>
<proteinExistence type="predicted"/>
<dbReference type="OrthoDB" id="1046782at2759"/>
<evidence type="ECO:0000313" key="3">
    <source>
        <dbReference type="Proteomes" id="UP000002035"/>
    </source>
</evidence>
<dbReference type="Pfam" id="PF00388">
    <property type="entry name" value="PI-PLC-X"/>
    <property type="match status" value="1"/>
</dbReference>
<dbReference type="InterPro" id="IPR017946">
    <property type="entry name" value="PLC-like_Pdiesterase_TIM-brl"/>
</dbReference>
<dbReference type="HOGENOM" id="CLU_024117_2_0_1"/>
<name>C5FU86_ARTOC</name>
<reference evidence="3" key="1">
    <citation type="journal article" date="2012" name="MBio">
        <title>Comparative genome analysis of Trichophyton rubrum and related dermatophytes reveals candidate genes involved in infection.</title>
        <authorList>
            <person name="Martinez D.A."/>
            <person name="Oliver B.G."/>
            <person name="Graeser Y."/>
            <person name="Goldberg J.M."/>
            <person name="Li W."/>
            <person name="Martinez-Rossi N.M."/>
            <person name="Monod M."/>
            <person name="Shelest E."/>
            <person name="Barton R.C."/>
            <person name="Birch E."/>
            <person name="Brakhage A.A."/>
            <person name="Chen Z."/>
            <person name="Gurr S.J."/>
            <person name="Heiman D."/>
            <person name="Heitman J."/>
            <person name="Kosti I."/>
            <person name="Rossi A."/>
            <person name="Saif S."/>
            <person name="Samalova M."/>
            <person name="Saunders C.W."/>
            <person name="Shea T."/>
            <person name="Summerbell R.C."/>
            <person name="Xu J."/>
            <person name="Young S."/>
            <person name="Zeng Q."/>
            <person name="Birren B.W."/>
            <person name="Cuomo C.A."/>
            <person name="White T.C."/>
        </authorList>
    </citation>
    <scope>NUCLEOTIDE SEQUENCE [LARGE SCALE GENOMIC DNA]</scope>
    <source>
        <strain evidence="3">ATCC MYA-4605 / CBS 113480</strain>
    </source>
</reference>
<dbReference type="Proteomes" id="UP000002035">
    <property type="component" value="Unassembled WGS sequence"/>
</dbReference>
<dbReference type="AlphaFoldDB" id="C5FU86"/>
<dbReference type="SMART" id="SM00148">
    <property type="entry name" value="PLCXc"/>
    <property type="match status" value="1"/>
</dbReference>
<dbReference type="CDD" id="cd08586">
    <property type="entry name" value="PI-PLCc_BcPLC_like"/>
    <property type="match status" value="1"/>
</dbReference>
<dbReference type="VEuPathDB" id="FungiDB:MCYG_06289"/>
<dbReference type="Gene3D" id="3.20.20.190">
    <property type="entry name" value="Phosphatidylinositol (PI) phosphodiesterase"/>
    <property type="match status" value="1"/>
</dbReference>
<organism evidence="2 3">
    <name type="scientific">Arthroderma otae (strain ATCC MYA-4605 / CBS 113480)</name>
    <name type="common">Microsporum canis</name>
    <dbReference type="NCBI Taxonomy" id="554155"/>
    <lineage>
        <taxon>Eukaryota</taxon>
        <taxon>Fungi</taxon>
        <taxon>Dikarya</taxon>
        <taxon>Ascomycota</taxon>
        <taxon>Pezizomycotina</taxon>
        <taxon>Eurotiomycetes</taxon>
        <taxon>Eurotiomycetidae</taxon>
        <taxon>Onygenales</taxon>
        <taxon>Arthrodermataceae</taxon>
        <taxon>Microsporum</taxon>
    </lineage>
</organism>
<gene>
    <name evidence="2" type="ORF">MCYG_06289</name>
</gene>
<dbReference type="eggNOG" id="ENOG502QUGH">
    <property type="taxonomic scope" value="Eukaryota"/>
</dbReference>
<dbReference type="GO" id="GO:0006629">
    <property type="term" value="P:lipid metabolic process"/>
    <property type="evidence" value="ECO:0007669"/>
    <property type="project" value="InterPro"/>
</dbReference>
<dbReference type="PROSITE" id="PS50007">
    <property type="entry name" value="PIPLC_X_DOMAIN"/>
    <property type="match status" value="1"/>
</dbReference>
<feature type="domain" description="Phosphatidylinositol-specific phospholipase C X" evidence="1">
    <location>
        <begin position="154"/>
        <end position="305"/>
    </location>
</feature>
<dbReference type="PANTHER" id="PTHR13593:SF113">
    <property type="entry name" value="SI:DKEY-266F7.9"/>
    <property type="match status" value="1"/>
</dbReference>
<protein>
    <submittedName>
        <fullName evidence="2">Phosphatidylinositol phospholipase C</fullName>
    </submittedName>
</protein>
<dbReference type="InterPro" id="IPR051057">
    <property type="entry name" value="PI-PLC_domain"/>
</dbReference>
<dbReference type="STRING" id="554155.C5FU86"/>
<dbReference type="GeneID" id="9226861"/>
<dbReference type="EMBL" id="DS995706">
    <property type="protein sequence ID" value="EEQ33470.1"/>
    <property type="molecule type" value="Genomic_DNA"/>
</dbReference>
<dbReference type="OMA" id="TCHVAPP"/>
<dbReference type="SUPFAM" id="SSF51695">
    <property type="entry name" value="PLC-like phosphodiesterases"/>
    <property type="match status" value="1"/>
</dbReference>
<evidence type="ECO:0000259" key="1">
    <source>
        <dbReference type="SMART" id="SM00148"/>
    </source>
</evidence>
<dbReference type="GO" id="GO:0008081">
    <property type="term" value="F:phosphoric diester hydrolase activity"/>
    <property type="evidence" value="ECO:0007669"/>
    <property type="project" value="InterPro"/>
</dbReference>
<evidence type="ECO:0000313" key="2">
    <source>
        <dbReference type="EMBL" id="EEQ33470.1"/>
    </source>
</evidence>